<dbReference type="Proteomes" id="UP000278222">
    <property type="component" value="Unassembled WGS sequence"/>
</dbReference>
<keyword evidence="2" id="KW-1185">Reference proteome</keyword>
<dbReference type="RefSeq" id="WP_123694520.1">
    <property type="nucleotide sequence ID" value="NZ_AP019700.1"/>
</dbReference>
<dbReference type="InterPro" id="IPR052025">
    <property type="entry name" value="Xyloglucanase_GH74"/>
</dbReference>
<dbReference type="InterPro" id="IPR015943">
    <property type="entry name" value="WD40/YVTN_repeat-like_dom_sf"/>
</dbReference>
<dbReference type="CDD" id="cd15482">
    <property type="entry name" value="Sialidase_non-viral"/>
    <property type="match status" value="1"/>
</dbReference>
<evidence type="ECO:0000313" key="1">
    <source>
        <dbReference type="EMBL" id="ROP83354.1"/>
    </source>
</evidence>
<gene>
    <name evidence="1" type="ORF">EDC65_4888</name>
</gene>
<evidence type="ECO:0008006" key="3">
    <source>
        <dbReference type="Google" id="ProtNLM"/>
    </source>
</evidence>
<dbReference type="OrthoDB" id="9764804at2"/>
<sequence>MADRIHVGTRKGLFELERRGGGWDVARTHFLGDPVSAVLAQADGSLLAALDLGHFGAKLWRRSPEGDWQELAAPAFPPKPEDAVDDPHPWSLGRIWALEPGGVPGRVWAGTMPGGLFRSDDWGATWALNEPLWRMPDRRRWMGVAGGEQPGISTVLVDPRNPADIRLGISTAGVWATTDTGASWSLINQGMYNEYMPPGQEGDPIAQDIHQLARCAARPEVMWCQHHNGVFRSEDAGANWAELTAIRPSKFGFAVAAHPTDPDTAWFVPSAKDERRFPVDGKVVVARTQDGGRSFEVLSQGLPQRHAYDLVWRHGLAVDPAGRQLAFGSTSGGLWISGDAGQSWDALDARLPPVAFVRFAAA</sequence>
<dbReference type="SUPFAM" id="SSF110296">
    <property type="entry name" value="Oligoxyloglucan reducing end-specific cellobiohydrolase"/>
    <property type="match status" value="1"/>
</dbReference>
<proteinExistence type="predicted"/>
<dbReference type="EMBL" id="RJKX01000017">
    <property type="protein sequence ID" value="ROP83354.1"/>
    <property type="molecule type" value="Genomic_DNA"/>
</dbReference>
<dbReference type="AlphaFoldDB" id="A0A3N1KTN5"/>
<name>A0A3N1KTN5_9PROT</name>
<dbReference type="GO" id="GO:0010411">
    <property type="term" value="P:xyloglucan metabolic process"/>
    <property type="evidence" value="ECO:0007669"/>
    <property type="project" value="TreeGrafter"/>
</dbReference>
<dbReference type="Gene3D" id="2.130.10.10">
    <property type="entry name" value="YVTN repeat-like/Quinoprotein amine dehydrogenase"/>
    <property type="match status" value="1"/>
</dbReference>
<protein>
    <recommendedName>
        <fullName evidence="3">BNR/Asp-box repeat protein</fullName>
    </recommendedName>
</protein>
<reference evidence="1 2" key="1">
    <citation type="submission" date="2018-11" db="EMBL/GenBank/DDBJ databases">
        <title>Genomic Encyclopedia of Type Strains, Phase IV (KMG-IV): sequencing the most valuable type-strain genomes for metagenomic binning, comparative biology and taxonomic classification.</title>
        <authorList>
            <person name="Goeker M."/>
        </authorList>
    </citation>
    <scope>NUCLEOTIDE SEQUENCE [LARGE SCALE GENOMIC DNA]</scope>
    <source>
        <strain evidence="1 2">DSM 5900</strain>
    </source>
</reference>
<comment type="caution">
    <text evidence="1">The sequence shown here is derived from an EMBL/GenBank/DDBJ whole genome shotgun (WGS) entry which is preliminary data.</text>
</comment>
<organism evidence="1 2">
    <name type="scientific">Stella humosa</name>
    <dbReference type="NCBI Taxonomy" id="94"/>
    <lineage>
        <taxon>Bacteria</taxon>
        <taxon>Pseudomonadati</taxon>
        <taxon>Pseudomonadota</taxon>
        <taxon>Alphaproteobacteria</taxon>
        <taxon>Rhodospirillales</taxon>
        <taxon>Stellaceae</taxon>
        <taxon>Stella</taxon>
    </lineage>
</organism>
<accession>A0A3N1KTN5</accession>
<dbReference type="PANTHER" id="PTHR43739">
    <property type="entry name" value="XYLOGLUCANASE (EUROFUNG)"/>
    <property type="match status" value="1"/>
</dbReference>
<dbReference type="PANTHER" id="PTHR43739:SF5">
    <property type="entry name" value="EXO-ALPHA-SIALIDASE"/>
    <property type="match status" value="1"/>
</dbReference>
<evidence type="ECO:0000313" key="2">
    <source>
        <dbReference type="Proteomes" id="UP000278222"/>
    </source>
</evidence>